<keyword evidence="2" id="KW-1185">Reference proteome</keyword>
<evidence type="ECO:0000313" key="2">
    <source>
        <dbReference type="Proteomes" id="UP000789366"/>
    </source>
</evidence>
<evidence type="ECO:0000313" key="1">
    <source>
        <dbReference type="EMBL" id="CAG8733731.1"/>
    </source>
</evidence>
<name>A0ACA9Q2W7_9GLOM</name>
<dbReference type="EMBL" id="CAJVPW010034503">
    <property type="protein sequence ID" value="CAG8733731.1"/>
    <property type="molecule type" value="Genomic_DNA"/>
</dbReference>
<accession>A0ACA9Q2W7</accession>
<reference evidence="1" key="1">
    <citation type="submission" date="2021-06" db="EMBL/GenBank/DDBJ databases">
        <authorList>
            <person name="Kallberg Y."/>
            <person name="Tangrot J."/>
            <person name="Rosling A."/>
        </authorList>
    </citation>
    <scope>NUCLEOTIDE SEQUENCE</scope>
    <source>
        <strain evidence="1">28 12/20/2015</strain>
    </source>
</reference>
<comment type="caution">
    <text evidence="1">The sequence shown here is derived from an EMBL/GenBank/DDBJ whole genome shotgun (WGS) entry which is preliminary data.</text>
</comment>
<organism evidence="1 2">
    <name type="scientific">Cetraspora pellucida</name>
    <dbReference type="NCBI Taxonomy" id="1433469"/>
    <lineage>
        <taxon>Eukaryota</taxon>
        <taxon>Fungi</taxon>
        <taxon>Fungi incertae sedis</taxon>
        <taxon>Mucoromycota</taxon>
        <taxon>Glomeromycotina</taxon>
        <taxon>Glomeromycetes</taxon>
        <taxon>Diversisporales</taxon>
        <taxon>Gigasporaceae</taxon>
        <taxon>Cetraspora</taxon>
    </lineage>
</organism>
<dbReference type="Proteomes" id="UP000789366">
    <property type="component" value="Unassembled WGS sequence"/>
</dbReference>
<proteinExistence type="predicted"/>
<sequence length="105" mass="11945">NAPSIIDIIDDDINSVHVQPKNHYKLFGALANTTYLNNADAQNDDRLSDDEDNDTNITNLNKNLNLQSENEDQDDEIEEQDSEIKKQDDDPLTKKTKKSSRGRTK</sequence>
<protein>
    <submittedName>
        <fullName evidence="1">11103_t:CDS:1</fullName>
    </submittedName>
</protein>
<feature type="non-terminal residue" evidence="1">
    <location>
        <position position="1"/>
    </location>
</feature>
<gene>
    <name evidence="1" type="ORF">SPELUC_LOCUS13302</name>
</gene>